<evidence type="ECO:0000313" key="1">
    <source>
        <dbReference type="EMBL" id="ACL43478.1"/>
    </source>
</evidence>
<dbReference type="KEGG" id="cyn:Cyan7425_1092"/>
<dbReference type="eggNOG" id="COG0438">
    <property type="taxonomic scope" value="Bacteria"/>
</dbReference>
<dbReference type="SUPFAM" id="SSF53756">
    <property type="entry name" value="UDP-Glycosyltransferase/glycogen phosphorylase"/>
    <property type="match status" value="1"/>
</dbReference>
<keyword evidence="1" id="KW-0808">Transferase</keyword>
<dbReference type="PANTHER" id="PTHR12526">
    <property type="entry name" value="GLYCOSYLTRANSFERASE"/>
    <property type="match status" value="1"/>
</dbReference>
<accession>B8HLJ0</accession>
<dbReference type="EMBL" id="CP001344">
    <property type="protein sequence ID" value="ACL43478.1"/>
    <property type="molecule type" value="Genomic_DNA"/>
</dbReference>
<dbReference type="GO" id="GO:0016740">
    <property type="term" value="F:transferase activity"/>
    <property type="evidence" value="ECO:0007669"/>
    <property type="project" value="UniProtKB-KW"/>
</dbReference>
<gene>
    <name evidence="1" type="ordered locus">Cyan7425_1092</name>
</gene>
<dbReference type="CAZy" id="GT4">
    <property type="family name" value="Glycosyltransferase Family 4"/>
</dbReference>
<protein>
    <submittedName>
        <fullName evidence="1">Glycosyl transferase group 1</fullName>
    </submittedName>
</protein>
<dbReference type="Gene3D" id="3.40.50.2000">
    <property type="entry name" value="Glycogen Phosphorylase B"/>
    <property type="match status" value="2"/>
</dbReference>
<organism evidence="1">
    <name type="scientific">Cyanothece sp. (strain PCC 7425 / ATCC 29141)</name>
    <dbReference type="NCBI Taxonomy" id="395961"/>
    <lineage>
        <taxon>Bacteria</taxon>
        <taxon>Bacillati</taxon>
        <taxon>Cyanobacteriota</taxon>
        <taxon>Cyanophyceae</taxon>
        <taxon>Gomontiellales</taxon>
        <taxon>Cyanothecaceae</taxon>
        <taxon>Cyanothece</taxon>
    </lineage>
</organism>
<sequence>MKILFLVNGPPASAAANRAETFAQRLPQTWQIQLKYRPAKKWQGIFPFIQAGLKFRPDLIYVMDTAYTGVLAGCIAKRLLNCKLVTDTGDVAFELAKSMGIYSPNQLNLIRWIEQLALAHSDCLIVRGSYHKRWLAEQGIHTVEFIPDGVDVPPTLPPPSPLLRQEMGLDQHLVVGLVGSMLWSERHQMCYGWEIVEALQFLTDLPVKGLLVGDGDGRAVLEQRAAQLGVRDRILFTGQLPYQDLPDYLSLMDICVSTQSNDLVGQVRTTGKLPLYLAYGKYVIATNVGEAQRVLPGVGCLIDYSGVRDDCYPAQLAAQIRKLMDKPEVLQVQEQARTVAQENFAYDLLARRVEQICLRLCRQGSSD</sequence>
<reference evidence="1" key="1">
    <citation type="submission" date="2009-01" db="EMBL/GenBank/DDBJ databases">
        <title>Complete sequence of chromosome Cyanothece sp. PCC 7425.</title>
        <authorList>
            <consortium name="US DOE Joint Genome Institute"/>
            <person name="Lucas S."/>
            <person name="Copeland A."/>
            <person name="Lapidus A."/>
            <person name="Glavina del Rio T."/>
            <person name="Dalin E."/>
            <person name="Tice H."/>
            <person name="Bruce D."/>
            <person name="Goodwin L."/>
            <person name="Pitluck S."/>
            <person name="Sims D."/>
            <person name="Meineke L."/>
            <person name="Brettin T."/>
            <person name="Detter J.C."/>
            <person name="Han C."/>
            <person name="Larimer F."/>
            <person name="Land M."/>
            <person name="Hauser L."/>
            <person name="Kyrpides N."/>
            <person name="Ovchinnikova G."/>
            <person name="Liberton M."/>
            <person name="Stoeckel J."/>
            <person name="Banerjee A."/>
            <person name="Singh A."/>
            <person name="Page L."/>
            <person name="Sato H."/>
            <person name="Zhao L."/>
            <person name="Sherman L."/>
            <person name="Pakrasi H."/>
            <person name="Richardson P."/>
        </authorList>
    </citation>
    <scope>NUCLEOTIDE SEQUENCE</scope>
    <source>
        <strain evidence="1">PCC 7425</strain>
    </source>
</reference>
<dbReference type="OrthoDB" id="9811902at2"/>
<dbReference type="STRING" id="395961.Cyan7425_1092"/>
<name>B8HLJ0_CYAP4</name>
<dbReference type="AlphaFoldDB" id="B8HLJ0"/>
<proteinExistence type="predicted"/>
<dbReference type="HOGENOM" id="CLU_753812_0_0_3"/>
<dbReference type="Pfam" id="PF13692">
    <property type="entry name" value="Glyco_trans_1_4"/>
    <property type="match status" value="1"/>
</dbReference>